<dbReference type="RefSeq" id="WP_234867518.1">
    <property type="nucleotide sequence ID" value="NZ_JAKEVY010000004.1"/>
</dbReference>
<evidence type="ECO:0000256" key="1">
    <source>
        <dbReference type="ARBA" id="ARBA00006464"/>
    </source>
</evidence>
<dbReference type="PANTHER" id="PTHR30576">
    <property type="entry name" value="COLANIC BIOSYNTHESIS UDP-GLUCOSE LIPID CARRIER TRANSFERASE"/>
    <property type="match status" value="1"/>
</dbReference>
<evidence type="ECO:0000256" key="2">
    <source>
        <dbReference type="SAM" id="Phobius"/>
    </source>
</evidence>
<protein>
    <submittedName>
        <fullName evidence="4">Sugar transferase</fullName>
    </submittedName>
</protein>
<evidence type="ECO:0000313" key="4">
    <source>
        <dbReference type="EMBL" id="MCF1716377.1"/>
    </source>
</evidence>
<keyword evidence="5" id="KW-1185">Reference proteome</keyword>
<dbReference type="InterPro" id="IPR003362">
    <property type="entry name" value="Bact_transf"/>
</dbReference>
<proteinExistence type="inferred from homology"/>
<dbReference type="Pfam" id="PF02397">
    <property type="entry name" value="Bac_transf"/>
    <property type="match status" value="1"/>
</dbReference>
<comment type="caution">
    <text evidence="4">The sequence shown here is derived from an EMBL/GenBank/DDBJ whole genome shotgun (WGS) entry which is preliminary data.</text>
</comment>
<keyword evidence="2" id="KW-0472">Membrane</keyword>
<keyword evidence="2" id="KW-1133">Transmembrane helix</keyword>
<gene>
    <name evidence="4" type="ORF">L0U88_17175</name>
</gene>
<sequence length="208" mass="24606">MIRTDFYNKYGKRLIDISVSFFLLIIFSPLFLIVSILLYFQNDGYVFFFQERPGINATPFRIIKFKSMNDKRDKNGNLLPDNIRLTRLGRVLRKLSIDELPQLVNVFVGDMSLVGPRPLLFKYLELYNEEQRKRHNVKPGITGWAQVNGRNAISWKRKFELDVFYVNNCSFRLDFQILYLTFLKVIRREGINQSESRPMMPFTGNEND</sequence>
<keyword evidence="4" id="KW-0808">Transferase</keyword>
<feature type="transmembrane region" description="Helical" evidence="2">
    <location>
        <begin position="21"/>
        <end position="40"/>
    </location>
</feature>
<evidence type="ECO:0000313" key="5">
    <source>
        <dbReference type="Proteomes" id="UP001200145"/>
    </source>
</evidence>
<reference evidence="4 5" key="1">
    <citation type="submission" date="2022-01" db="EMBL/GenBank/DDBJ databases">
        <title>Flavihumibacter sp. nov., isolated from sediment of a river.</title>
        <authorList>
            <person name="Liu H."/>
        </authorList>
    </citation>
    <scope>NUCLEOTIDE SEQUENCE [LARGE SCALE GENOMIC DNA]</scope>
    <source>
        <strain evidence="4 5">RY-1</strain>
    </source>
</reference>
<feature type="domain" description="Bacterial sugar transferase" evidence="3">
    <location>
        <begin position="12"/>
        <end position="186"/>
    </location>
</feature>
<accession>A0ABS9BMT3</accession>
<dbReference type="PANTHER" id="PTHR30576:SF8">
    <property type="entry name" value="UNDECAPRENYL-PHOSPHATE GALACTOSE PHOSPHOTRANSFERASE"/>
    <property type="match status" value="1"/>
</dbReference>
<name>A0ABS9BMT3_9BACT</name>
<dbReference type="GO" id="GO:0016740">
    <property type="term" value="F:transferase activity"/>
    <property type="evidence" value="ECO:0007669"/>
    <property type="project" value="UniProtKB-KW"/>
</dbReference>
<comment type="similarity">
    <text evidence="1">Belongs to the bacterial sugar transferase family.</text>
</comment>
<keyword evidence="2" id="KW-0812">Transmembrane</keyword>
<dbReference type="Proteomes" id="UP001200145">
    <property type="component" value="Unassembled WGS sequence"/>
</dbReference>
<evidence type="ECO:0000259" key="3">
    <source>
        <dbReference type="Pfam" id="PF02397"/>
    </source>
</evidence>
<dbReference type="EMBL" id="JAKEVY010000004">
    <property type="protein sequence ID" value="MCF1716377.1"/>
    <property type="molecule type" value="Genomic_DNA"/>
</dbReference>
<organism evidence="4 5">
    <name type="scientific">Flavihumibacter fluminis</name>
    <dbReference type="NCBI Taxonomy" id="2909236"/>
    <lineage>
        <taxon>Bacteria</taxon>
        <taxon>Pseudomonadati</taxon>
        <taxon>Bacteroidota</taxon>
        <taxon>Chitinophagia</taxon>
        <taxon>Chitinophagales</taxon>
        <taxon>Chitinophagaceae</taxon>
        <taxon>Flavihumibacter</taxon>
    </lineage>
</organism>